<dbReference type="Gene3D" id="2.160.10.10">
    <property type="entry name" value="Hexapeptide repeat proteins"/>
    <property type="match status" value="1"/>
</dbReference>
<dbReference type="InterPro" id="IPR011004">
    <property type="entry name" value="Trimer_LpxA-like_sf"/>
</dbReference>
<dbReference type="GO" id="GO:0016740">
    <property type="term" value="F:transferase activity"/>
    <property type="evidence" value="ECO:0007669"/>
    <property type="project" value="UniProtKB-KW"/>
</dbReference>
<dbReference type="Pfam" id="PF14602">
    <property type="entry name" value="Hexapep_2"/>
    <property type="match status" value="2"/>
</dbReference>
<dbReference type="PANTHER" id="PTHR43300">
    <property type="entry name" value="ACETYLTRANSFERASE"/>
    <property type="match status" value="1"/>
</dbReference>
<dbReference type="SUPFAM" id="SSF51161">
    <property type="entry name" value="Trimeric LpxA-like enzymes"/>
    <property type="match status" value="1"/>
</dbReference>
<sequence length="239" mass="25565">MEVEINEAASLIGFEVANLDTVKNLLTIDGQNISTQNMGDEFLKLPIIMSTVDYVAFANLPPFKSWSKNRAQLLRDVEALGFKNWTSIVHPASVLASSAIIGDNVFIGANSTISSKSIIGSHTFINRSVSIGHDVNIGNFCFIAPGVTITGAVTIRDSGFVGAGSTIINSVVIGEGATVAAGSTVTRNVNDLSLVMGSPARQKNQFYRSLRKKFLARASKYLKILGLLAIAKKVYGKVR</sequence>
<evidence type="ECO:0000256" key="1">
    <source>
        <dbReference type="ARBA" id="ARBA00022679"/>
    </source>
</evidence>
<proteinExistence type="predicted"/>
<evidence type="ECO:0000313" key="2">
    <source>
        <dbReference type="EMBL" id="CAB4532463.1"/>
    </source>
</evidence>
<name>A0A6J6B276_9ZZZZ</name>
<organism evidence="2">
    <name type="scientific">freshwater metagenome</name>
    <dbReference type="NCBI Taxonomy" id="449393"/>
    <lineage>
        <taxon>unclassified sequences</taxon>
        <taxon>metagenomes</taxon>
        <taxon>ecological metagenomes</taxon>
    </lineage>
</organism>
<dbReference type="EMBL" id="CAEZSJ010000009">
    <property type="protein sequence ID" value="CAB4532463.1"/>
    <property type="molecule type" value="Genomic_DNA"/>
</dbReference>
<dbReference type="AlphaFoldDB" id="A0A6J6B276"/>
<protein>
    <submittedName>
        <fullName evidence="2">Unannotated protein</fullName>
    </submittedName>
</protein>
<dbReference type="EMBL" id="CAEZUQ010000028">
    <property type="protein sequence ID" value="CAB4603706.1"/>
    <property type="molecule type" value="Genomic_DNA"/>
</dbReference>
<gene>
    <name evidence="2" type="ORF">UFOPK1425_00103</name>
    <name evidence="3" type="ORF">UFOPK1842_00354</name>
</gene>
<reference evidence="2" key="1">
    <citation type="submission" date="2020-05" db="EMBL/GenBank/DDBJ databases">
        <authorList>
            <person name="Chiriac C."/>
            <person name="Salcher M."/>
            <person name="Ghai R."/>
            <person name="Kavagutti S V."/>
        </authorList>
    </citation>
    <scope>NUCLEOTIDE SEQUENCE</scope>
</reference>
<dbReference type="InterPro" id="IPR001451">
    <property type="entry name" value="Hexapep"/>
</dbReference>
<dbReference type="Pfam" id="PF00132">
    <property type="entry name" value="Hexapep"/>
    <property type="match status" value="1"/>
</dbReference>
<dbReference type="InterPro" id="IPR050179">
    <property type="entry name" value="Trans_hexapeptide_repeat"/>
</dbReference>
<keyword evidence="1" id="KW-0808">Transferase</keyword>
<accession>A0A6J6B276</accession>
<dbReference type="PROSITE" id="PS00101">
    <property type="entry name" value="HEXAPEP_TRANSFERASES"/>
    <property type="match status" value="1"/>
</dbReference>
<dbReference type="CDD" id="cd03360">
    <property type="entry name" value="LbH_AT_putative"/>
    <property type="match status" value="1"/>
</dbReference>
<dbReference type="InterPro" id="IPR018357">
    <property type="entry name" value="Hexapep_transf_CS"/>
</dbReference>
<dbReference type="InterPro" id="IPR020019">
    <property type="entry name" value="AcTrfase_PglD-like"/>
</dbReference>
<evidence type="ECO:0000313" key="3">
    <source>
        <dbReference type="EMBL" id="CAB4603706.1"/>
    </source>
</evidence>